<organism evidence="2 3">
    <name type="scientific">Pleomassaria siparia CBS 279.74</name>
    <dbReference type="NCBI Taxonomy" id="1314801"/>
    <lineage>
        <taxon>Eukaryota</taxon>
        <taxon>Fungi</taxon>
        <taxon>Dikarya</taxon>
        <taxon>Ascomycota</taxon>
        <taxon>Pezizomycotina</taxon>
        <taxon>Dothideomycetes</taxon>
        <taxon>Pleosporomycetidae</taxon>
        <taxon>Pleosporales</taxon>
        <taxon>Pleomassariaceae</taxon>
        <taxon>Pleomassaria</taxon>
    </lineage>
</organism>
<evidence type="ECO:0000313" key="2">
    <source>
        <dbReference type="EMBL" id="KAF2714575.1"/>
    </source>
</evidence>
<evidence type="ECO:0000313" key="3">
    <source>
        <dbReference type="Proteomes" id="UP000799428"/>
    </source>
</evidence>
<proteinExistence type="predicted"/>
<name>A0A6G1KPU9_9PLEO</name>
<sequence length="56" mass="6397">MGETGKAWDGDGLGNMNPDQLPKIEDRNLVMFDAQLNFNNAETWLFNHDNMQDTLL</sequence>
<protein>
    <submittedName>
        <fullName evidence="2">Uncharacterized protein</fullName>
    </submittedName>
</protein>
<dbReference type="AlphaFoldDB" id="A0A6G1KPU9"/>
<reference evidence="2" key="1">
    <citation type="journal article" date="2020" name="Stud. Mycol.">
        <title>101 Dothideomycetes genomes: a test case for predicting lifestyles and emergence of pathogens.</title>
        <authorList>
            <person name="Haridas S."/>
            <person name="Albert R."/>
            <person name="Binder M."/>
            <person name="Bloem J."/>
            <person name="Labutti K."/>
            <person name="Salamov A."/>
            <person name="Andreopoulos B."/>
            <person name="Baker S."/>
            <person name="Barry K."/>
            <person name="Bills G."/>
            <person name="Bluhm B."/>
            <person name="Cannon C."/>
            <person name="Castanera R."/>
            <person name="Culley D."/>
            <person name="Daum C."/>
            <person name="Ezra D."/>
            <person name="Gonzalez J."/>
            <person name="Henrissat B."/>
            <person name="Kuo A."/>
            <person name="Liang C."/>
            <person name="Lipzen A."/>
            <person name="Lutzoni F."/>
            <person name="Magnuson J."/>
            <person name="Mondo S."/>
            <person name="Nolan M."/>
            <person name="Ohm R."/>
            <person name="Pangilinan J."/>
            <person name="Park H.-J."/>
            <person name="Ramirez L."/>
            <person name="Alfaro M."/>
            <person name="Sun H."/>
            <person name="Tritt A."/>
            <person name="Yoshinaga Y."/>
            <person name="Zwiers L.-H."/>
            <person name="Turgeon B."/>
            <person name="Goodwin S."/>
            <person name="Spatafora J."/>
            <person name="Crous P."/>
            <person name="Grigoriev I."/>
        </authorList>
    </citation>
    <scope>NUCLEOTIDE SEQUENCE</scope>
    <source>
        <strain evidence="2">CBS 279.74</strain>
    </source>
</reference>
<evidence type="ECO:0000256" key="1">
    <source>
        <dbReference type="SAM" id="MobiDB-lite"/>
    </source>
</evidence>
<accession>A0A6G1KPU9</accession>
<keyword evidence="3" id="KW-1185">Reference proteome</keyword>
<dbReference type="Proteomes" id="UP000799428">
    <property type="component" value="Unassembled WGS sequence"/>
</dbReference>
<dbReference type="EMBL" id="MU005764">
    <property type="protein sequence ID" value="KAF2714575.1"/>
    <property type="molecule type" value="Genomic_DNA"/>
</dbReference>
<feature type="region of interest" description="Disordered" evidence="1">
    <location>
        <begin position="1"/>
        <end position="20"/>
    </location>
</feature>
<gene>
    <name evidence="2" type="ORF">K504DRAFT_496497</name>
</gene>